<sequence length="686" mass="78072">MEKEAPYYTFLDTLCYISDHIGFYGTIKNSPADFVVTEIDESGELVTRDSSKETEEQMQASSNEMTTGQNNVKKQRTNLRDLHDSRAGVSGSISDLSEVASEEMKDFTSNALHYHFNVTVLDSLNHFADSIKSAWKAQLSEADHQELSLGLFPEKSERANIHSAVRQTFPFLITFTKSTELLVKPNLDYQELCQLTSEEEADDFFTFLDAKVENSRFTFQPDSCKEHRTRVHHFINKKFGKLLETKSFSEKDNGLQMATITVRFRERKCPSIKRHRTEEVDKHSVYTAFTLQKENLETLEAISYLSTLLGILPSDFSYAGIKDKKAITYQTMVVKKVSPESLRTVESSIRRKGMKMYNIHPVTQPLRLGQLTGNHFSIVVRDVSNHSDDSLTDVQLRIEEAICNVKMNGFINYYGPQRFGKGQAHEIGLSLLKEEMERAVKLLFTPDAAEDSVNKAKKYFVETGDAKGSLALMPNYKVRERMLLRALHRYGMNHEGCIRGWLCIPHSMRIFYIHAYCSKVWNEAACFRVKSYGAKVVEGDLVIREQNASEKSSLSDRVHVVTAAEEEAKTYTMSQVVLPMPGHSVTYPANKVGQWYRDALAKDGLQTCKFRVGSLQLNLPGCYRQIFKYPLKLAYELSLGSQHEEKEVTTGTEIVALPKPHLTLTLDLESSCYATVCLREMMKFNF</sequence>
<dbReference type="GO" id="GO:0005634">
    <property type="term" value="C:nucleus"/>
    <property type="evidence" value="ECO:0007669"/>
    <property type="project" value="TreeGrafter"/>
</dbReference>
<comment type="function">
    <text evidence="5">Pseudouridine synthase that catalyzes pseudouridylation of mRNAs.</text>
</comment>
<evidence type="ECO:0000256" key="3">
    <source>
        <dbReference type="ARBA" id="ARBA00022664"/>
    </source>
</evidence>
<gene>
    <name evidence="10" type="ORF">PECUL_23A039333</name>
</gene>
<dbReference type="SUPFAM" id="SSF55120">
    <property type="entry name" value="Pseudouridine synthase"/>
    <property type="match status" value="1"/>
</dbReference>
<proteinExistence type="inferred from homology"/>
<dbReference type="InterPro" id="IPR056963">
    <property type="entry name" value="PUS7L_N"/>
</dbReference>
<dbReference type="GO" id="GO:0006397">
    <property type="term" value="P:mRNA processing"/>
    <property type="evidence" value="ECO:0007669"/>
    <property type="project" value="UniProtKB-KW"/>
</dbReference>
<accession>A0AAD1RTT3</accession>
<evidence type="ECO:0000256" key="1">
    <source>
        <dbReference type="ARBA" id="ARBA00001166"/>
    </source>
</evidence>
<organism evidence="10 11">
    <name type="scientific">Pelobates cultripes</name>
    <name type="common">Western spadefoot toad</name>
    <dbReference type="NCBI Taxonomy" id="61616"/>
    <lineage>
        <taxon>Eukaryota</taxon>
        <taxon>Metazoa</taxon>
        <taxon>Chordata</taxon>
        <taxon>Craniata</taxon>
        <taxon>Vertebrata</taxon>
        <taxon>Euteleostomi</taxon>
        <taxon>Amphibia</taxon>
        <taxon>Batrachia</taxon>
        <taxon>Anura</taxon>
        <taxon>Pelobatoidea</taxon>
        <taxon>Pelobatidae</taxon>
        <taxon>Pelobates</taxon>
    </lineage>
</organism>
<dbReference type="InterPro" id="IPR056961">
    <property type="entry name" value="R3H_PUS7L"/>
</dbReference>
<dbReference type="GO" id="GO:0003723">
    <property type="term" value="F:RNA binding"/>
    <property type="evidence" value="ECO:0007669"/>
    <property type="project" value="InterPro"/>
</dbReference>
<dbReference type="GO" id="GO:0001522">
    <property type="term" value="P:pseudouridine synthesis"/>
    <property type="evidence" value="ECO:0007669"/>
    <property type="project" value="InterPro"/>
</dbReference>
<evidence type="ECO:0000256" key="2">
    <source>
        <dbReference type="ARBA" id="ARBA00007953"/>
    </source>
</evidence>
<protein>
    <recommendedName>
        <fullName evidence="6">Pseudouridylate synthase PUS7L</fullName>
    </recommendedName>
    <alternativeName>
        <fullName evidence="7">Pseudouridylate synthase 7 homolog-like protein</fullName>
    </alternativeName>
</protein>
<dbReference type="AlphaFoldDB" id="A0AAD1RTT3"/>
<dbReference type="InterPro" id="IPR001656">
    <property type="entry name" value="PsdUridine_synth_TruD"/>
</dbReference>
<dbReference type="GO" id="GO:0009982">
    <property type="term" value="F:pseudouridine synthase activity"/>
    <property type="evidence" value="ECO:0007669"/>
    <property type="project" value="InterPro"/>
</dbReference>
<evidence type="ECO:0000313" key="10">
    <source>
        <dbReference type="EMBL" id="CAH2278006.1"/>
    </source>
</evidence>
<evidence type="ECO:0000256" key="4">
    <source>
        <dbReference type="ARBA" id="ARBA00023235"/>
    </source>
</evidence>
<dbReference type="InterPro" id="IPR042214">
    <property type="entry name" value="TruD_catalytic"/>
</dbReference>
<dbReference type="PROSITE" id="PS50984">
    <property type="entry name" value="TRUD"/>
    <property type="match status" value="1"/>
</dbReference>
<feature type="domain" description="TRUD" evidence="9">
    <location>
        <begin position="409"/>
        <end position="629"/>
    </location>
</feature>
<dbReference type="Pfam" id="PF01142">
    <property type="entry name" value="TruD"/>
    <property type="match status" value="1"/>
</dbReference>
<dbReference type="PANTHER" id="PTHR13326">
    <property type="entry name" value="TRNA PSEUDOURIDINE SYNTHASE D"/>
    <property type="match status" value="1"/>
</dbReference>
<dbReference type="Pfam" id="PF23943">
    <property type="entry name" value="PUS7L_N"/>
    <property type="match status" value="1"/>
</dbReference>
<evidence type="ECO:0000256" key="5">
    <source>
        <dbReference type="ARBA" id="ARBA00057241"/>
    </source>
</evidence>
<reference evidence="10" key="1">
    <citation type="submission" date="2022-03" db="EMBL/GenBank/DDBJ databases">
        <authorList>
            <person name="Alioto T."/>
            <person name="Alioto T."/>
            <person name="Gomez Garrido J."/>
        </authorList>
    </citation>
    <scope>NUCLEOTIDE SEQUENCE</scope>
</reference>
<comment type="catalytic activity">
    <reaction evidence="1">
        <text>a uridine in mRNA = a pseudouridine in mRNA</text>
        <dbReference type="Rhea" id="RHEA:56644"/>
        <dbReference type="Rhea" id="RHEA-COMP:14658"/>
        <dbReference type="Rhea" id="RHEA-COMP:14659"/>
        <dbReference type="ChEBI" id="CHEBI:65314"/>
        <dbReference type="ChEBI" id="CHEBI:65315"/>
    </reaction>
</comment>
<dbReference type="EMBL" id="OW240914">
    <property type="protein sequence ID" value="CAH2278006.1"/>
    <property type="molecule type" value="Genomic_DNA"/>
</dbReference>
<dbReference type="NCBIfam" id="TIGR00094">
    <property type="entry name" value="tRNA_TruD_broad"/>
    <property type="match status" value="1"/>
</dbReference>
<dbReference type="Proteomes" id="UP001295444">
    <property type="component" value="Chromosome 03"/>
</dbReference>
<evidence type="ECO:0000259" key="9">
    <source>
        <dbReference type="PROSITE" id="PS50984"/>
    </source>
</evidence>
<dbReference type="CDD" id="cd02576">
    <property type="entry name" value="PseudoU_synth_ScPUS7"/>
    <property type="match status" value="1"/>
</dbReference>
<comment type="similarity">
    <text evidence="2">Belongs to the pseudouridine synthase TruD family.</text>
</comment>
<evidence type="ECO:0000256" key="8">
    <source>
        <dbReference type="SAM" id="MobiDB-lite"/>
    </source>
</evidence>
<evidence type="ECO:0000313" key="11">
    <source>
        <dbReference type="Proteomes" id="UP001295444"/>
    </source>
</evidence>
<keyword evidence="11" id="KW-1185">Reference proteome</keyword>
<dbReference type="Gene3D" id="3.30.2350.20">
    <property type="entry name" value="TruD, catalytic domain"/>
    <property type="match status" value="2"/>
</dbReference>
<feature type="region of interest" description="Disordered" evidence="8">
    <location>
        <begin position="45"/>
        <end position="72"/>
    </location>
</feature>
<feature type="compositionally biased region" description="Basic and acidic residues" evidence="8">
    <location>
        <begin position="46"/>
        <end position="55"/>
    </location>
</feature>
<dbReference type="FunFam" id="3.30.2350.20:FF:000005">
    <property type="entry name" value="pseudouridylate synthase 7 homolog-like protein"/>
    <property type="match status" value="1"/>
</dbReference>
<keyword evidence="3" id="KW-0507">mRNA processing</keyword>
<dbReference type="InterPro" id="IPR020103">
    <property type="entry name" value="PsdUridine_synth_cat_dom_sf"/>
</dbReference>
<feature type="compositionally biased region" description="Polar residues" evidence="8">
    <location>
        <begin position="57"/>
        <end position="72"/>
    </location>
</feature>
<dbReference type="PIRSF" id="PIRSF037016">
    <property type="entry name" value="Pseudouridin_synth_euk_prd"/>
    <property type="match status" value="1"/>
</dbReference>
<name>A0AAD1RTT3_PELCU</name>
<evidence type="ECO:0000256" key="7">
    <source>
        <dbReference type="ARBA" id="ARBA00079696"/>
    </source>
</evidence>
<evidence type="ECO:0000256" key="6">
    <source>
        <dbReference type="ARBA" id="ARBA00067866"/>
    </source>
</evidence>
<dbReference type="PANTHER" id="PTHR13326:SF21">
    <property type="entry name" value="PSEUDOURIDYLATE SYNTHASE PUS7L"/>
    <property type="match status" value="1"/>
</dbReference>
<keyword evidence="4" id="KW-0413">Isomerase</keyword>
<dbReference type="InterPro" id="IPR011760">
    <property type="entry name" value="PsdUridine_synth_TruD_insert"/>
</dbReference>
<dbReference type="Pfam" id="PF25094">
    <property type="entry name" value="R3H_PUS7L"/>
    <property type="match status" value="1"/>
</dbReference>